<dbReference type="Gene3D" id="3.30.1060.10">
    <property type="entry name" value="Peptide methionine sulphoxide reductase MsrA"/>
    <property type="match status" value="1"/>
</dbReference>
<feature type="domain" description="Peptide methionine sulphoxide reductase MsrA" evidence="7">
    <location>
        <begin position="38"/>
        <end position="192"/>
    </location>
</feature>
<comment type="catalytic activity">
    <reaction evidence="6">
        <text>[thioredoxin]-disulfide + L-methionine + H2O = L-methionine (S)-S-oxide + [thioredoxin]-dithiol</text>
        <dbReference type="Rhea" id="RHEA:19993"/>
        <dbReference type="Rhea" id="RHEA-COMP:10698"/>
        <dbReference type="Rhea" id="RHEA-COMP:10700"/>
        <dbReference type="ChEBI" id="CHEBI:15377"/>
        <dbReference type="ChEBI" id="CHEBI:29950"/>
        <dbReference type="ChEBI" id="CHEBI:50058"/>
        <dbReference type="ChEBI" id="CHEBI:57844"/>
        <dbReference type="ChEBI" id="CHEBI:58772"/>
        <dbReference type="EC" id="1.8.4.11"/>
    </reaction>
</comment>
<sequence length="199" mass="22719">MFRQARSLFTRRPMPTYNGPTLPTAKAAQLASSSSEETAYFANGCFWGTEHMYRKVFKDKLNDVKVGYTGGEAENPNYRQVCTGSTNHAEAIKVLFDPAKISYAELAEFHFRMHDPTQVNRQGPDTGTQYRSAIFTTSDAQAEIAKKVRDEVQKEHYPDQKIATTIEPVGKWWDAEDYHQEYLTNNPSGYECPSHLLHW</sequence>
<evidence type="ECO:0000313" key="9">
    <source>
        <dbReference type="Proteomes" id="UP000311382"/>
    </source>
</evidence>
<dbReference type="SUPFAM" id="SSF55068">
    <property type="entry name" value="Peptide methionine sulfoxide reductase"/>
    <property type="match status" value="1"/>
</dbReference>
<dbReference type="STRING" id="5288.A0A5C5G2X5"/>
<evidence type="ECO:0000256" key="5">
    <source>
        <dbReference type="ARBA" id="ARBA00047806"/>
    </source>
</evidence>
<dbReference type="PANTHER" id="PTHR43774">
    <property type="entry name" value="PEPTIDE METHIONINE SULFOXIDE REDUCTASE"/>
    <property type="match status" value="1"/>
</dbReference>
<dbReference type="GO" id="GO:0034599">
    <property type="term" value="P:cellular response to oxidative stress"/>
    <property type="evidence" value="ECO:0007669"/>
    <property type="project" value="UniProtKB-ARBA"/>
</dbReference>
<dbReference type="EC" id="1.8.4.11" evidence="2"/>
<dbReference type="OrthoDB" id="77405at2759"/>
<name>A0A5C5G2X5_9BASI</name>
<keyword evidence="3" id="KW-0560">Oxidoreductase</keyword>
<dbReference type="InterPro" id="IPR036509">
    <property type="entry name" value="Met_Sox_Rdtase_MsrA_sf"/>
</dbReference>
<evidence type="ECO:0000259" key="7">
    <source>
        <dbReference type="Pfam" id="PF01625"/>
    </source>
</evidence>
<evidence type="ECO:0000256" key="1">
    <source>
        <dbReference type="ARBA" id="ARBA00005591"/>
    </source>
</evidence>
<dbReference type="GO" id="GO:0008113">
    <property type="term" value="F:peptide-methionine (S)-S-oxide reductase activity"/>
    <property type="evidence" value="ECO:0007669"/>
    <property type="project" value="UniProtKB-EC"/>
</dbReference>
<comment type="similarity">
    <text evidence="1">Belongs to the MsrA Met sulfoxide reductase family.</text>
</comment>
<dbReference type="AlphaFoldDB" id="A0A5C5G2X5"/>
<dbReference type="HAMAP" id="MF_01401">
    <property type="entry name" value="MsrA"/>
    <property type="match status" value="1"/>
</dbReference>
<organism evidence="8 9">
    <name type="scientific">Rhodotorula diobovata</name>
    <dbReference type="NCBI Taxonomy" id="5288"/>
    <lineage>
        <taxon>Eukaryota</taxon>
        <taxon>Fungi</taxon>
        <taxon>Dikarya</taxon>
        <taxon>Basidiomycota</taxon>
        <taxon>Pucciniomycotina</taxon>
        <taxon>Microbotryomycetes</taxon>
        <taxon>Sporidiobolales</taxon>
        <taxon>Sporidiobolaceae</taxon>
        <taxon>Rhodotorula</taxon>
    </lineage>
</organism>
<evidence type="ECO:0000256" key="3">
    <source>
        <dbReference type="ARBA" id="ARBA00023002"/>
    </source>
</evidence>
<dbReference type="InterPro" id="IPR002569">
    <property type="entry name" value="Met_Sox_Rdtase_MsrA_dom"/>
</dbReference>
<comment type="caution">
    <text evidence="8">The sequence shown here is derived from an EMBL/GenBank/DDBJ whole genome shotgun (WGS) entry which is preliminary data.</text>
</comment>
<reference evidence="8 9" key="1">
    <citation type="submission" date="2019-03" db="EMBL/GenBank/DDBJ databases">
        <title>Rhodosporidium diobovatum UCD-FST 08-225 genome sequencing, assembly, and annotation.</title>
        <authorList>
            <person name="Fakankun I.U."/>
            <person name="Fristensky B."/>
            <person name="Levin D.B."/>
        </authorList>
    </citation>
    <scope>NUCLEOTIDE SEQUENCE [LARGE SCALE GENOMIC DNA]</scope>
    <source>
        <strain evidence="8 9">UCD-FST 08-225</strain>
    </source>
</reference>
<comment type="catalytic activity">
    <reaction evidence="5">
        <text>L-methionyl-[protein] + [thioredoxin]-disulfide + H2O = L-methionyl-(S)-S-oxide-[protein] + [thioredoxin]-dithiol</text>
        <dbReference type="Rhea" id="RHEA:14217"/>
        <dbReference type="Rhea" id="RHEA-COMP:10698"/>
        <dbReference type="Rhea" id="RHEA-COMP:10700"/>
        <dbReference type="Rhea" id="RHEA-COMP:12313"/>
        <dbReference type="Rhea" id="RHEA-COMP:12315"/>
        <dbReference type="ChEBI" id="CHEBI:15377"/>
        <dbReference type="ChEBI" id="CHEBI:16044"/>
        <dbReference type="ChEBI" id="CHEBI:29950"/>
        <dbReference type="ChEBI" id="CHEBI:44120"/>
        <dbReference type="ChEBI" id="CHEBI:50058"/>
        <dbReference type="EC" id="1.8.4.11"/>
    </reaction>
</comment>
<evidence type="ECO:0000313" key="8">
    <source>
        <dbReference type="EMBL" id="TNY22762.1"/>
    </source>
</evidence>
<keyword evidence="9" id="KW-1185">Reference proteome</keyword>
<protein>
    <recommendedName>
        <fullName evidence="2">peptide-methionine (S)-S-oxide reductase</fullName>
        <ecNumber evidence="2">1.8.4.11</ecNumber>
    </recommendedName>
    <alternativeName>
        <fullName evidence="4">Peptide-methionine (S)-S-oxide reductase</fullName>
    </alternativeName>
</protein>
<dbReference type="PANTHER" id="PTHR43774:SF1">
    <property type="entry name" value="PEPTIDE METHIONINE SULFOXIDE REDUCTASE MSRA 2"/>
    <property type="match status" value="1"/>
</dbReference>
<accession>A0A5C5G2X5</accession>
<dbReference type="Pfam" id="PF01625">
    <property type="entry name" value="PMSR"/>
    <property type="match status" value="1"/>
</dbReference>
<evidence type="ECO:0000256" key="4">
    <source>
        <dbReference type="ARBA" id="ARBA00030643"/>
    </source>
</evidence>
<dbReference type="NCBIfam" id="TIGR00401">
    <property type="entry name" value="msrA"/>
    <property type="match status" value="1"/>
</dbReference>
<proteinExistence type="inferred from homology"/>
<gene>
    <name evidence="8" type="ORF">DMC30DRAFT_115519</name>
</gene>
<dbReference type="EMBL" id="SOZI01000020">
    <property type="protein sequence ID" value="TNY22762.1"/>
    <property type="molecule type" value="Genomic_DNA"/>
</dbReference>
<evidence type="ECO:0000256" key="6">
    <source>
        <dbReference type="ARBA" id="ARBA00048782"/>
    </source>
</evidence>
<dbReference type="Proteomes" id="UP000311382">
    <property type="component" value="Unassembled WGS sequence"/>
</dbReference>
<evidence type="ECO:0000256" key="2">
    <source>
        <dbReference type="ARBA" id="ARBA00012502"/>
    </source>
</evidence>
<dbReference type="FunFam" id="3.30.1060.10:FF:000006">
    <property type="entry name" value="Peptide methionine sulfoxide reductase"/>
    <property type="match status" value="1"/>
</dbReference>